<dbReference type="STRING" id="6689.A0A423SDB5"/>
<feature type="region of interest" description="Disordered" evidence="1">
    <location>
        <begin position="424"/>
        <end position="448"/>
    </location>
</feature>
<sequence length="753" mass="82217">MIKVPPSGRSSTPDEPCDEDKGEEDGIPALADALEELLQAYTNYVNTSTEGGDPRSVQEDLAKIKDVLGQLRALVGQASTRTSRSVETTPAEAEPVARRREVRAGDTAVLPCPVGAAGQPVGVAPLTACAAVHAGGLTVTWVHSLANRLVALNGVVVVADARLGLAEVNGSPALEISDVQKKDEGLYKCFSSGTVSYELFVVEPVLEVGVPATAARFTNQTLTCAYRGGEGVARLEWLLDGAPFFHYNPFRNAQVSTVFNTNVEVIREASTPQRLVLREVDVTAAGVYTCQVLLAASGRLLSDSAEMVVEVARARQIRGLARRFRRPIESVLAQRQQSVCFAGVQEPERARPPPLRIESYGVVAATAGEEAALGCRVFPSESATVGQCAFLSRGTIAPAWVGGERVTQASLALSARKMSVTFSAERSRRKQEMKPTRSDHRGQNAVTSAVSWKRLRDQKLLSTNNYSYTGDVEHRVRHEEGSSEWHLWLAQVAPEDDRFECRAVGVSGGEVAAVVRLTFEEEEKVGVSAVRVPSRATRFTDQTLTCSYNLGDMGLYAVKWYLNDSEFFRYSSERDIVVFGQDVQVNIEESGANKVVLREVDFSASGTYRCEVISDAPYFKIFVGSSTMTVIAEEEKVGVSAVRVPSRATRFTDQTLTCSYNLGDMGLYAVKWYLNDSEFFRYSSERDIVVFGQDVQVNIEESGANKVVLREVDFSASGTYRCEVISDAPYFKIFVGSSTMTVIGKLQVRNERT</sequence>
<dbReference type="InterPro" id="IPR007110">
    <property type="entry name" value="Ig-like_dom"/>
</dbReference>
<dbReference type="InterPro" id="IPR013783">
    <property type="entry name" value="Ig-like_fold"/>
</dbReference>
<feature type="domain" description="Ig-like" evidence="2">
    <location>
        <begin position="543"/>
        <end position="612"/>
    </location>
</feature>
<reference evidence="3 4" key="1">
    <citation type="submission" date="2018-04" db="EMBL/GenBank/DDBJ databases">
        <authorList>
            <person name="Zhang X."/>
            <person name="Yuan J."/>
            <person name="Li F."/>
            <person name="Xiang J."/>
        </authorList>
    </citation>
    <scope>NUCLEOTIDE SEQUENCE [LARGE SCALE GENOMIC DNA]</scope>
    <source>
        <tissue evidence="3">Muscle</tissue>
    </source>
</reference>
<comment type="caution">
    <text evidence="3">The sequence shown here is derived from an EMBL/GenBank/DDBJ whole genome shotgun (WGS) entry which is preliminary data.</text>
</comment>
<feature type="region of interest" description="Disordered" evidence="1">
    <location>
        <begin position="1"/>
        <end position="26"/>
    </location>
</feature>
<name>A0A423SDB5_PENVA</name>
<feature type="compositionally biased region" description="Acidic residues" evidence="1">
    <location>
        <begin position="15"/>
        <end position="26"/>
    </location>
</feature>
<feature type="domain" description="Ig-like" evidence="2">
    <location>
        <begin position="617"/>
        <end position="724"/>
    </location>
</feature>
<organism evidence="3 4">
    <name type="scientific">Penaeus vannamei</name>
    <name type="common">Whiteleg shrimp</name>
    <name type="synonym">Litopenaeus vannamei</name>
    <dbReference type="NCBI Taxonomy" id="6689"/>
    <lineage>
        <taxon>Eukaryota</taxon>
        <taxon>Metazoa</taxon>
        <taxon>Ecdysozoa</taxon>
        <taxon>Arthropoda</taxon>
        <taxon>Crustacea</taxon>
        <taxon>Multicrustacea</taxon>
        <taxon>Malacostraca</taxon>
        <taxon>Eumalacostraca</taxon>
        <taxon>Eucarida</taxon>
        <taxon>Decapoda</taxon>
        <taxon>Dendrobranchiata</taxon>
        <taxon>Penaeoidea</taxon>
        <taxon>Penaeidae</taxon>
        <taxon>Penaeus</taxon>
    </lineage>
</organism>
<accession>A0A423SDB5</accession>
<dbReference type="EMBL" id="QCYY01003796">
    <property type="protein sequence ID" value="ROT62165.1"/>
    <property type="molecule type" value="Genomic_DNA"/>
</dbReference>
<dbReference type="InterPro" id="IPR003599">
    <property type="entry name" value="Ig_sub"/>
</dbReference>
<protein>
    <recommendedName>
        <fullName evidence="2">Ig-like domain-containing protein</fullName>
    </recommendedName>
</protein>
<dbReference type="AlphaFoldDB" id="A0A423SDB5"/>
<feature type="compositionally biased region" description="Polar residues" evidence="1">
    <location>
        <begin position="79"/>
        <end position="88"/>
    </location>
</feature>
<dbReference type="Proteomes" id="UP000283509">
    <property type="component" value="Unassembled WGS sequence"/>
</dbReference>
<dbReference type="SMART" id="SM00409">
    <property type="entry name" value="IG"/>
    <property type="match status" value="5"/>
</dbReference>
<evidence type="ECO:0000313" key="3">
    <source>
        <dbReference type="EMBL" id="ROT62165.1"/>
    </source>
</evidence>
<evidence type="ECO:0000313" key="4">
    <source>
        <dbReference type="Proteomes" id="UP000283509"/>
    </source>
</evidence>
<dbReference type="Gene3D" id="2.60.40.10">
    <property type="entry name" value="Immunoglobulins"/>
    <property type="match status" value="5"/>
</dbReference>
<gene>
    <name evidence="3" type="ORF">C7M84_020000</name>
</gene>
<proteinExistence type="predicted"/>
<feature type="domain" description="Ig-like" evidence="2">
    <location>
        <begin position="204"/>
        <end position="302"/>
    </location>
</feature>
<dbReference type="PANTHER" id="PTHR21261">
    <property type="entry name" value="BEAT PROTEIN"/>
    <property type="match status" value="1"/>
</dbReference>
<dbReference type="PROSITE" id="PS50835">
    <property type="entry name" value="IG_LIKE"/>
    <property type="match status" value="4"/>
</dbReference>
<evidence type="ECO:0000259" key="2">
    <source>
        <dbReference type="PROSITE" id="PS50835"/>
    </source>
</evidence>
<dbReference type="InterPro" id="IPR036179">
    <property type="entry name" value="Ig-like_dom_sf"/>
</dbReference>
<dbReference type="SUPFAM" id="SSF48726">
    <property type="entry name" value="Immunoglobulin"/>
    <property type="match status" value="4"/>
</dbReference>
<feature type="region of interest" description="Disordered" evidence="1">
    <location>
        <begin position="79"/>
        <end position="98"/>
    </location>
</feature>
<evidence type="ECO:0000256" key="1">
    <source>
        <dbReference type="SAM" id="MobiDB-lite"/>
    </source>
</evidence>
<dbReference type="OrthoDB" id="6372703at2759"/>
<feature type="domain" description="Ig-like" evidence="2">
    <location>
        <begin position="90"/>
        <end position="189"/>
    </location>
</feature>
<dbReference type="PANTHER" id="PTHR21261:SF15">
    <property type="entry name" value="BEATEN PATH IIIA, ISOFORM D-RELATED"/>
    <property type="match status" value="1"/>
</dbReference>
<feature type="compositionally biased region" description="Basic and acidic residues" evidence="1">
    <location>
        <begin position="430"/>
        <end position="442"/>
    </location>
</feature>
<keyword evidence="4" id="KW-1185">Reference proteome</keyword>
<reference evidence="3 4" key="2">
    <citation type="submission" date="2019-01" db="EMBL/GenBank/DDBJ databases">
        <title>The decoding of complex shrimp genome reveals the adaptation for benthos swimmer, frequently molting mechanism and breeding impact on genome.</title>
        <authorList>
            <person name="Sun Y."/>
            <person name="Gao Y."/>
            <person name="Yu Y."/>
        </authorList>
    </citation>
    <scope>NUCLEOTIDE SEQUENCE [LARGE SCALE GENOMIC DNA]</scope>
    <source>
        <tissue evidence="3">Muscle</tissue>
    </source>
</reference>